<gene>
    <name evidence="5" type="ORF">B2A_03437</name>
</gene>
<reference evidence="5" key="2">
    <citation type="journal article" date="2014" name="ISME J.">
        <title>Microbial stratification in low pH oxic and suboxic macroscopic growths along an acid mine drainage.</title>
        <authorList>
            <person name="Mendez-Garcia C."/>
            <person name="Mesa V."/>
            <person name="Sprenger R.R."/>
            <person name="Richter M."/>
            <person name="Diez M.S."/>
            <person name="Solano J."/>
            <person name="Bargiela R."/>
            <person name="Golyshina O.V."/>
            <person name="Manteca A."/>
            <person name="Ramos J.L."/>
            <person name="Gallego J.R."/>
            <person name="Llorente I."/>
            <person name="Martins Dos Santos V.A."/>
            <person name="Jensen O.N."/>
            <person name="Pelaez A.I."/>
            <person name="Sanchez J."/>
            <person name="Ferrer M."/>
        </authorList>
    </citation>
    <scope>NUCLEOTIDE SEQUENCE</scope>
</reference>
<dbReference type="SUPFAM" id="SSF53732">
    <property type="entry name" value="Aconitase iron-sulfur domain"/>
    <property type="match status" value="1"/>
</dbReference>
<dbReference type="PROSITE" id="PS00450">
    <property type="entry name" value="ACONITASE_1"/>
    <property type="match status" value="1"/>
</dbReference>
<accession>T1AJZ5</accession>
<dbReference type="GO" id="GO:0046872">
    <property type="term" value="F:metal ion binding"/>
    <property type="evidence" value="ECO:0007669"/>
    <property type="project" value="UniProtKB-KW"/>
</dbReference>
<dbReference type="InterPro" id="IPR006249">
    <property type="entry name" value="Aconitase/IRP2"/>
</dbReference>
<dbReference type="EMBL" id="AUZZ01002301">
    <property type="protein sequence ID" value="EQD60921.1"/>
    <property type="molecule type" value="Genomic_DNA"/>
</dbReference>
<dbReference type="InterPro" id="IPR036008">
    <property type="entry name" value="Aconitase_4Fe-4S_dom"/>
</dbReference>
<name>T1AJZ5_9ZZZZ</name>
<sequence length="204" mass="21632">TDPLPEAAVVIAAITSCTNTSNPRVMIGAGLLARKARALGLKVPPYVKTSLAPGSKVVTAYLERAGLMADLDALGFEVVGYGCTTCIGNSGPLPEAVARSIIEQDAYVAAVLSGNRNFEARIHNLVRANYLASPMLVVAYALAGRMDIDLTREPIGTSADGQPAYLKDLWPASAEIRSVVERSLDPEMFVEKYRSIEVGDSHVG</sequence>
<dbReference type="PROSITE" id="PS01244">
    <property type="entry name" value="ACONITASE_2"/>
    <property type="match status" value="1"/>
</dbReference>
<evidence type="ECO:0000313" key="5">
    <source>
        <dbReference type="EMBL" id="EQD60921.1"/>
    </source>
</evidence>
<evidence type="ECO:0000256" key="1">
    <source>
        <dbReference type="ARBA" id="ARBA00022723"/>
    </source>
</evidence>
<organism evidence="5">
    <name type="scientific">mine drainage metagenome</name>
    <dbReference type="NCBI Taxonomy" id="410659"/>
    <lineage>
        <taxon>unclassified sequences</taxon>
        <taxon>metagenomes</taxon>
        <taxon>ecological metagenomes</taxon>
    </lineage>
</organism>
<dbReference type="PRINTS" id="PR00415">
    <property type="entry name" value="ACONITASE"/>
</dbReference>
<dbReference type="InterPro" id="IPR001030">
    <property type="entry name" value="Acoase/IPM_deHydtase_lsu_aba"/>
</dbReference>
<proteinExistence type="predicted"/>
<reference evidence="5" key="1">
    <citation type="submission" date="2013-08" db="EMBL/GenBank/DDBJ databases">
        <authorList>
            <person name="Mendez C."/>
            <person name="Richter M."/>
            <person name="Ferrer M."/>
            <person name="Sanchez J."/>
        </authorList>
    </citation>
    <scope>NUCLEOTIDE SEQUENCE</scope>
</reference>
<evidence type="ECO:0000256" key="3">
    <source>
        <dbReference type="ARBA" id="ARBA00023014"/>
    </source>
</evidence>
<feature type="domain" description="Aconitase/3-isopropylmalate dehydratase large subunit alpha/beta/alpha" evidence="4">
    <location>
        <begin position="3"/>
        <end position="144"/>
    </location>
</feature>
<dbReference type="GO" id="GO:0051536">
    <property type="term" value="F:iron-sulfur cluster binding"/>
    <property type="evidence" value="ECO:0007669"/>
    <property type="project" value="UniProtKB-KW"/>
</dbReference>
<dbReference type="Gene3D" id="3.30.499.10">
    <property type="entry name" value="Aconitase, domain 3"/>
    <property type="match status" value="1"/>
</dbReference>
<keyword evidence="2" id="KW-0408">Iron</keyword>
<evidence type="ECO:0000256" key="2">
    <source>
        <dbReference type="ARBA" id="ARBA00023004"/>
    </source>
</evidence>
<keyword evidence="3" id="KW-0411">Iron-sulfur</keyword>
<protein>
    <submittedName>
        <fullName evidence="5">Aconitate hydratase 1</fullName>
    </submittedName>
</protein>
<dbReference type="Pfam" id="PF00330">
    <property type="entry name" value="Aconitase"/>
    <property type="match status" value="1"/>
</dbReference>
<evidence type="ECO:0000259" key="4">
    <source>
        <dbReference type="Pfam" id="PF00330"/>
    </source>
</evidence>
<dbReference type="InterPro" id="IPR018136">
    <property type="entry name" value="Aconitase_4Fe-4S_BS"/>
</dbReference>
<comment type="caution">
    <text evidence="5">The sequence shown here is derived from an EMBL/GenBank/DDBJ whole genome shotgun (WGS) entry which is preliminary data.</text>
</comment>
<dbReference type="PANTHER" id="PTHR11670">
    <property type="entry name" value="ACONITASE/IRON-RESPONSIVE ELEMENT FAMILY MEMBER"/>
    <property type="match status" value="1"/>
</dbReference>
<dbReference type="InterPro" id="IPR015931">
    <property type="entry name" value="Acnase/IPM_dHydase_lsu_aba_1/3"/>
</dbReference>
<keyword evidence="1" id="KW-0479">Metal-binding</keyword>
<dbReference type="AlphaFoldDB" id="T1AJZ5"/>
<feature type="non-terminal residue" evidence="5">
    <location>
        <position position="204"/>
    </location>
</feature>
<feature type="non-terminal residue" evidence="5">
    <location>
        <position position="1"/>
    </location>
</feature>